<keyword evidence="9" id="KW-1185">Reference proteome</keyword>
<feature type="compositionally biased region" description="Low complexity" evidence="4">
    <location>
        <begin position="1471"/>
        <end position="1488"/>
    </location>
</feature>
<dbReference type="OMA" id="ERASECN"/>
<evidence type="ECO:0000256" key="4">
    <source>
        <dbReference type="SAM" id="MobiDB-lite"/>
    </source>
</evidence>
<dbReference type="InterPro" id="IPR027417">
    <property type="entry name" value="P-loop_NTPase"/>
</dbReference>
<feature type="repeat" description="ANK" evidence="3">
    <location>
        <begin position="2226"/>
        <end position="2258"/>
    </location>
</feature>
<feature type="repeat" description="ANK" evidence="3">
    <location>
        <begin position="988"/>
        <end position="1017"/>
    </location>
</feature>
<protein>
    <submittedName>
        <fullName evidence="8">Uncharacterized protein</fullName>
    </submittedName>
</protein>
<dbReference type="PRINTS" id="PR01415">
    <property type="entry name" value="ANKYRIN"/>
</dbReference>
<dbReference type="SUPFAM" id="SSF48403">
    <property type="entry name" value="Ankyrin repeat"/>
    <property type="match status" value="5"/>
</dbReference>
<feature type="repeat" description="ANK" evidence="3">
    <location>
        <begin position="1890"/>
        <end position="1922"/>
    </location>
</feature>
<dbReference type="Gene3D" id="1.25.40.20">
    <property type="entry name" value="Ankyrin repeat-containing domain"/>
    <property type="match status" value="9"/>
</dbReference>
<feature type="region of interest" description="Disordered" evidence="4">
    <location>
        <begin position="2642"/>
        <end position="2668"/>
    </location>
</feature>
<dbReference type="EMBL" id="NCSJ02000381">
    <property type="protein sequence ID" value="RFU24961.1"/>
    <property type="molecule type" value="Genomic_DNA"/>
</dbReference>
<dbReference type="PROSITE" id="PS50088">
    <property type="entry name" value="ANK_REPEAT"/>
    <property type="match status" value="17"/>
</dbReference>
<feature type="repeat" description="ANK" evidence="3">
    <location>
        <begin position="1779"/>
        <end position="1811"/>
    </location>
</feature>
<evidence type="ECO:0000259" key="5">
    <source>
        <dbReference type="Pfam" id="PF22939"/>
    </source>
</evidence>
<evidence type="ECO:0000259" key="7">
    <source>
        <dbReference type="Pfam" id="PF24883"/>
    </source>
</evidence>
<dbReference type="InterPro" id="IPR056125">
    <property type="entry name" value="DUF7708"/>
</dbReference>
<proteinExistence type="predicted"/>
<feature type="region of interest" description="Disordered" evidence="4">
    <location>
        <begin position="1132"/>
        <end position="1151"/>
    </location>
</feature>
<dbReference type="Pfam" id="PF22939">
    <property type="entry name" value="WHD_GPIID"/>
    <property type="match status" value="1"/>
</dbReference>
<feature type="compositionally biased region" description="Basic and acidic residues" evidence="4">
    <location>
        <begin position="1505"/>
        <end position="1518"/>
    </location>
</feature>
<evidence type="ECO:0000256" key="2">
    <source>
        <dbReference type="ARBA" id="ARBA00023043"/>
    </source>
</evidence>
<evidence type="ECO:0000259" key="6">
    <source>
        <dbReference type="Pfam" id="PF24809"/>
    </source>
</evidence>
<sequence>MALPAAAPATKQGEKLWEKAFNSLDSDVKSSLGQARTHRRNVLVAVLKTAEEKRQICLLKRWKFKKSNGDEIIVRDVVEKIAKWIERFISIGDVAVQFDATSASLPWAVVRFLLQANINDVQLFGAMVNDLEVIARLITRYHEFEIQHLQRSSALKSTLEEALTCLYAEVLIYLGQTVAFFKESTLVRVAKSPFRLADNSQMQKILTRENEVVKLAKLADTETLHFIQAMVIRVSDQATASARIIEEEKYTKMLKWLSMSPYSLHHRSVSDTRTQDFGHWLLQHSEYRDWNNSSSSSILLLHGIVGCGKTNLCSVIVDSLLSTAIENPLAAPFAYFYCSACEFEPERTSPDEILRSILRQLAINRTGGLKVRDFLWSEYERRSAAARVDGMELSKLRAKDCVELILELVEEDPITIVVDALDEVQERDRYVLLEAFNRITAEADNVVKVFLTSRTENKIIAALETSKKINITSNNTHSDMEAFVRQQLDNAVAQRRLLGGNVCSDLRDTLLEILVDGAGEMFLLPKLQIEYLCRMKHEDDILPALKRNTVPGIDQIYEETLSRILQSGVVARDVAIKVFSWMLYMKEPLTPPALLTALTTSTKSSSALQLPELLDLCCNLVLLDTECNVVRFAHNSVQEYLSMQDLFTDTAAHRLLALACLEACSSGPPLTYKPALRCDYFYSYAAKYWPIHFQGSQVKDQRDNAFKQLVSFMFHEDLDFSLSFEDWLENVKKIVEILPNDHAMKPDLDAVQSAVPEPLFLAAVFGLDCLLNLLAMSSAEQDWDQRNHLGHTAIYLAAATGHLSTTSILIDQGAEINVECGQYGSPLYAACFAGHTEVVSLLLKHGASITRGAKFKNALEAAFRGDREDVTLCLVQHDSIINNAEDYEQTVQGAAQAGFLRVVDWLDRPALASPFRKGTPDRVKAKTAKAIRGGQLGVLQRFLNNASDPTALLPHDAIAIAALYGHTDLIPFLLDKGMGIESESMFGSPLRTASLMNRKHVVKLLIERGADVNACGSMGDALHVAAVKGHTQIVQLLIQEGANVNQHAGFYGNALQGAAYHGHKEAVELLLNAKANVHDRGFAIDAFHAAAEGGHQDIVLYMLDRGYKYYDSPPPISCYAATYPSRYRPLMRDASPGRNDHPSRRGSAVRATRPSLPPVIQHISDFDTIFEAAAGTSQPDEVAATREYLTPRYSRWSHCPLEVSASAGHESVVNVLLQQRERLGIPDQEVANAMKAAARNGHLSVVEILLDYIAAQKPIKDFIRSIFNVAYENKQSHIVDFALDLASRRGFTDEVDRMRLESLEGTEKPPIAEVSKEQVVSDFVNSCKIGNIDAISRILQPNHLHLLDPGMVDQGLELSATHGLLTPVRLLLESGKLPRKPMIPDELFISTAANGHVEVMQCLVFHRPDIRTSSTTTGRALIVACKNRHIDTVRYLIQELAADVNALSPDPVARKLSLSGKGRFIPDRRSPLSSPSPSSSSSSGSGLPAHRRSHSWSSSNSMAMLDDRNETNERRSDPELSPMISPLQAALRVFEASNPRDDAYYEWCEDRTNIQDQTKLEDVVMLLLDCGSNPNDLGGRDRYPIQVASAHCPYSVLKQLVEAGADVNVTNEGHSPLEAAAGREESAAPVIRKLLEAGATLPTDKLRRKTLFDKVLAFFMGDTKRKSYFCEEDDPDGRFLMAPSLEYVFRDGPGAALYILLSQFQEEQTHDTRYGLVLQMAAFLNDRDFVRLLLSRGVDVNVTGYYYGTALQAAVRCGHKVVAELLLEAGAEVNIVQGRWHTALRAAVVGGHDDVVRLLINHGADPHLKVGAAEDWTEPKTILQLAVRTGNPSILEALLAAGADVSEVESDTPVPHPLVLSAQQGNAAMVQALLGAGAPVNVSSQGMRWDDANPLHAAVRGGHIDVISMLLDRGADVDKDIDDGGTPLYHAADKANLQAVQLLLAAGANVNHGSHYGAPLQRAARNSHLDIVQLLLAAGAKISGPPHIESALSIACEQKNLPLMEVLLEAVYAGGSPDQIVDEAFVKVIEMPDHKVCELLLDYAPATTKRFFQVCAAGVQPSVKGMLDQGIGVDAEDEETGNRPLHIAALHLQPDIVRILIDCGADVHSRSDKYGTPLMAALEGCVAPWLGTIKSERAKALVARLSPPLRIDTWRGRDYSSSPALDFRHVYCCESIVQFLVEKGVDVNVGCEGFGFPLHLAALAGSETLVKLLLEKEADVNAAGGYSETALFAAIEGNHPDIVSLLLQYGAHTDHLHQDFGSPLHFACTIGNAAIVRKLLEHGAEPSVVNGKGYTPFTIALKLNERCSGERLVDIFLRLGPKLRIVEEDLLVASQLGRNDSTLFTLLELNKDIIISEDIIVGVLQHIYDESRNLRLLMDRNGGIGVTEKMLRTNLGSRVLMVLLEYQPTCKITPEILKAQQNLQSIATLLRHEPNVTVTEAVVVRALEIKNTPMNQLDESMSAKKVSAKKVLEMFWERNPQLNVTPVMLKAAPDAASMEFLLQRLKPGSGVSDDVIAAIRQPQISEKLRLLLRHDPSVQVSMATIESTINRPSNLGTLSTFLEFNPELLITEKIFLQCFSMHQYSHGDHRKDHAELLRKHGKTLKFTKKIRKVINRVYQFQSDLVMKELFYSLRLGDAMEAESTEGNAGDSDGSEMDDSNGSEFITYI</sequence>
<feature type="repeat" description="ANK" evidence="3">
    <location>
        <begin position="1580"/>
        <end position="1612"/>
    </location>
</feature>
<feature type="repeat" description="ANK" evidence="3">
    <location>
        <begin position="1955"/>
        <end position="1987"/>
    </location>
</feature>
<feature type="repeat" description="ANK" evidence="3">
    <location>
        <begin position="1746"/>
        <end position="1778"/>
    </location>
</feature>
<reference evidence="8 9" key="1">
    <citation type="submission" date="2018-05" db="EMBL/GenBank/DDBJ databases">
        <title>Draft genome sequence of Scytalidium lignicola DSM 105466, a ubiquitous saprotrophic fungus.</title>
        <authorList>
            <person name="Buettner E."/>
            <person name="Gebauer A.M."/>
            <person name="Hofrichter M."/>
            <person name="Liers C."/>
            <person name="Kellner H."/>
        </authorList>
    </citation>
    <scope>NUCLEOTIDE SEQUENCE [LARGE SCALE GENOMIC DNA]</scope>
    <source>
        <strain evidence="8 9">DSM 105466</strain>
    </source>
</reference>
<dbReference type="OrthoDB" id="7464126at2759"/>
<feature type="repeat" description="ANK" evidence="3">
    <location>
        <begin position="2080"/>
        <end position="2112"/>
    </location>
</feature>
<feature type="repeat" description="ANK" evidence="3">
    <location>
        <begin position="822"/>
        <end position="854"/>
    </location>
</feature>
<evidence type="ECO:0000256" key="1">
    <source>
        <dbReference type="ARBA" id="ARBA00022737"/>
    </source>
</evidence>
<dbReference type="PROSITE" id="PS50297">
    <property type="entry name" value="ANK_REP_REGION"/>
    <property type="match status" value="13"/>
</dbReference>
<dbReference type="SMART" id="SM00248">
    <property type="entry name" value="ANK"/>
    <property type="match status" value="26"/>
</dbReference>
<feature type="domain" description="GPI inositol-deacylase winged helix" evidence="5">
    <location>
        <begin position="568"/>
        <end position="651"/>
    </location>
</feature>
<dbReference type="Pfam" id="PF24809">
    <property type="entry name" value="DUF7708"/>
    <property type="match status" value="1"/>
</dbReference>
<feature type="repeat" description="ANK" evidence="3">
    <location>
        <begin position="1818"/>
        <end position="1850"/>
    </location>
</feature>
<dbReference type="InterPro" id="IPR036770">
    <property type="entry name" value="Ankyrin_rpt-contain_sf"/>
</dbReference>
<feature type="repeat" description="ANK" evidence="3">
    <location>
        <begin position="789"/>
        <end position="821"/>
    </location>
</feature>
<dbReference type="Gene3D" id="3.40.50.300">
    <property type="entry name" value="P-loop containing nucleotide triphosphate hydrolases"/>
    <property type="match status" value="1"/>
</dbReference>
<dbReference type="PANTHER" id="PTHR24198:SF165">
    <property type="entry name" value="ANKYRIN REPEAT-CONTAINING PROTEIN-RELATED"/>
    <property type="match status" value="1"/>
</dbReference>
<feature type="repeat" description="ANK" evidence="3">
    <location>
        <begin position="2259"/>
        <end position="2291"/>
    </location>
</feature>
<keyword evidence="1" id="KW-0677">Repeat</keyword>
<organism evidence="8 9">
    <name type="scientific">Scytalidium lignicola</name>
    <name type="common">Hyphomycete</name>
    <dbReference type="NCBI Taxonomy" id="5539"/>
    <lineage>
        <taxon>Eukaryota</taxon>
        <taxon>Fungi</taxon>
        <taxon>Dikarya</taxon>
        <taxon>Ascomycota</taxon>
        <taxon>Pezizomycotina</taxon>
        <taxon>Leotiomycetes</taxon>
        <taxon>Leotiomycetes incertae sedis</taxon>
        <taxon>Scytalidium</taxon>
    </lineage>
</organism>
<feature type="non-terminal residue" evidence="8">
    <location>
        <position position="2668"/>
    </location>
</feature>
<keyword evidence="2 3" id="KW-0040">ANK repeat</keyword>
<dbReference type="SUPFAM" id="SSF52540">
    <property type="entry name" value="P-loop containing nucleoside triphosphate hydrolases"/>
    <property type="match status" value="1"/>
</dbReference>
<name>A0A3E2GV13_SCYLI</name>
<comment type="caution">
    <text evidence="8">The sequence shown here is derived from an EMBL/GenBank/DDBJ whole genome shotgun (WGS) entry which is preliminary data.</text>
</comment>
<feature type="repeat" description="ANK" evidence="3">
    <location>
        <begin position="1857"/>
        <end position="1885"/>
    </location>
</feature>
<feature type="region of interest" description="Disordered" evidence="4">
    <location>
        <begin position="1463"/>
        <end position="1522"/>
    </location>
</feature>
<dbReference type="InterPro" id="IPR054471">
    <property type="entry name" value="GPIID_WHD"/>
</dbReference>
<dbReference type="Pfam" id="PF00023">
    <property type="entry name" value="Ank"/>
    <property type="match status" value="3"/>
</dbReference>
<accession>A0A3E2GV13</accession>
<dbReference type="InterPro" id="IPR056884">
    <property type="entry name" value="NPHP3-like_N"/>
</dbReference>
<dbReference type="InterPro" id="IPR002110">
    <property type="entry name" value="Ankyrin_rpt"/>
</dbReference>
<feature type="repeat" description="ANK" evidence="3">
    <location>
        <begin position="1923"/>
        <end position="1955"/>
    </location>
</feature>
<evidence type="ECO:0000313" key="8">
    <source>
        <dbReference type="EMBL" id="RFU24961.1"/>
    </source>
</evidence>
<gene>
    <name evidence="8" type="ORF">B7463_g11382</name>
</gene>
<dbReference type="STRING" id="5539.A0A3E2GV13"/>
<feature type="non-terminal residue" evidence="8">
    <location>
        <position position="1"/>
    </location>
</feature>
<feature type="repeat" description="ANK" evidence="3">
    <location>
        <begin position="2197"/>
        <end position="2225"/>
    </location>
</feature>
<feature type="repeat" description="ANK" evidence="3">
    <location>
        <begin position="1718"/>
        <end position="1745"/>
    </location>
</feature>
<feature type="repeat" description="ANK" evidence="3">
    <location>
        <begin position="1017"/>
        <end position="1049"/>
    </location>
</feature>
<dbReference type="Pfam" id="PF24883">
    <property type="entry name" value="NPHP3_N"/>
    <property type="match status" value="1"/>
</dbReference>
<evidence type="ECO:0000313" key="9">
    <source>
        <dbReference type="Proteomes" id="UP000258309"/>
    </source>
</evidence>
<feature type="domain" description="Nephrocystin 3-like N-terminal" evidence="7">
    <location>
        <begin position="278"/>
        <end position="454"/>
    </location>
</feature>
<feature type="domain" description="DUF7708" evidence="6">
    <location>
        <begin position="78"/>
        <end position="221"/>
    </location>
</feature>
<evidence type="ECO:0000256" key="3">
    <source>
        <dbReference type="PROSITE-ProRule" id="PRU00023"/>
    </source>
</evidence>
<dbReference type="Proteomes" id="UP000258309">
    <property type="component" value="Unassembled WGS sequence"/>
</dbReference>
<dbReference type="Pfam" id="PF12796">
    <property type="entry name" value="Ank_2"/>
    <property type="match status" value="7"/>
</dbReference>
<dbReference type="PANTHER" id="PTHR24198">
    <property type="entry name" value="ANKYRIN REPEAT AND PROTEIN KINASE DOMAIN-CONTAINING PROTEIN"/>
    <property type="match status" value="1"/>
</dbReference>